<name>A0ABU7DRZ2_9TELE</name>
<keyword evidence="3" id="KW-1185">Reference proteome</keyword>
<keyword evidence="1" id="KW-0812">Transmembrane</keyword>
<dbReference type="EMBL" id="JAHUTJ010033114">
    <property type="protein sequence ID" value="MED6276765.1"/>
    <property type="molecule type" value="Genomic_DNA"/>
</dbReference>
<evidence type="ECO:0000256" key="1">
    <source>
        <dbReference type="SAM" id="Phobius"/>
    </source>
</evidence>
<accession>A0ABU7DRZ2</accession>
<evidence type="ECO:0000313" key="2">
    <source>
        <dbReference type="EMBL" id="MED6276765.1"/>
    </source>
</evidence>
<proteinExistence type="predicted"/>
<feature type="transmembrane region" description="Helical" evidence="1">
    <location>
        <begin position="85"/>
        <end position="107"/>
    </location>
</feature>
<dbReference type="Proteomes" id="UP001352852">
    <property type="component" value="Unassembled WGS sequence"/>
</dbReference>
<evidence type="ECO:0000313" key="3">
    <source>
        <dbReference type="Proteomes" id="UP001352852"/>
    </source>
</evidence>
<reference evidence="2 3" key="1">
    <citation type="submission" date="2021-06" db="EMBL/GenBank/DDBJ databases">
        <authorList>
            <person name="Palmer J.M."/>
        </authorList>
    </citation>
    <scope>NUCLEOTIDE SEQUENCE [LARGE SCALE GENOMIC DNA]</scope>
    <source>
        <strain evidence="2 3">CL_MEX2019</strain>
        <tissue evidence="2">Muscle</tissue>
    </source>
</reference>
<comment type="caution">
    <text evidence="2">The sequence shown here is derived from an EMBL/GenBank/DDBJ whole genome shotgun (WGS) entry which is preliminary data.</text>
</comment>
<organism evidence="2 3">
    <name type="scientific">Characodon lateralis</name>
    <dbReference type="NCBI Taxonomy" id="208331"/>
    <lineage>
        <taxon>Eukaryota</taxon>
        <taxon>Metazoa</taxon>
        <taxon>Chordata</taxon>
        <taxon>Craniata</taxon>
        <taxon>Vertebrata</taxon>
        <taxon>Euteleostomi</taxon>
        <taxon>Actinopterygii</taxon>
        <taxon>Neopterygii</taxon>
        <taxon>Teleostei</taxon>
        <taxon>Neoteleostei</taxon>
        <taxon>Acanthomorphata</taxon>
        <taxon>Ovalentaria</taxon>
        <taxon>Atherinomorphae</taxon>
        <taxon>Cyprinodontiformes</taxon>
        <taxon>Goodeidae</taxon>
        <taxon>Characodon</taxon>
    </lineage>
</organism>
<keyword evidence="1" id="KW-0472">Membrane</keyword>
<protein>
    <submittedName>
        <fullName evidence="2">Uncharacterized protein</fullName>
    </submittedName>
</protein>
<gene>
    <name evidence="2" type="ORF">CHARACLAT_006325</name>
</gene>
<keyword evidence="1" id="KW-1133">Transmembrane helix</keyword>
<sequence>MDHYWTTGLYQCLLPINTRVAVKMQSVKTFRCDFCVQYVDGGWLQGKTGCPYLQFADPFTSLVLGRIFASWVGTTCPLSSIRTMVMISILAIQMTVVFIMFIFTAIISA</sequence>